<dbReference type="InterPro" id="IPR036736">
    <property type="entry name" value="ACP-like_sf"/>
</dbReference>
<dbReference type="Pfam" id="PF00550">
    <property type="entry name" value="PP-binding"/>
    <property type="match status" value="1"/>
</dbReference>
<reference evidence="4 5" key="1">
    <citation type="submission" date="2022-12" db="EMBL/GenBank/DDBJ databases">
        <title>Hymenobacter canadensis sp. nov. isolated from lake water of the Cambridge Bay, Canada.</title>
        <authorList>
            <person name="Kim W.H."/>
            <person name="Lee Y.M."/>
        </authorList>
    </citation>
    <scope>NUCLEOTIDE SEQUENCE [LARGE SCALE GENOMIC DNA]</scope>
    <source>
        <strain evidence="4 5">PAMC 29467</strain>
    </source>
</reference>
<dbReference type="EMBL" id="CP114767">
    <property type="protein sequence ID" value="WBA41031.1"/>
    <property type="molecule type" value="Genomic_DNA"/>
</dbReference>
<organism evidence="4 5">
    <name type="scientific">Hymenobacter canadensis</name>
    <dbReference type="NCBI Taxonomy" id="2999067"/>
    <lineage>
        <taxon>Bacteria</taxon>
        <taxon>Pseudomonadati</taxon>
        <taxon>Bacteroidota</taxon>
        <taxon>Cytophagia</taxon>
        <taxon>Cytophagales</taxon>
        <taxon>Hymenobacteraceae</taxon>
        <taxon>Hymenobacter</taxon>
    </lineage>
</organism>
<evidence type="ECO:0000259" key="3">
    <source>
        <dbReference type="PROSITE" id="PS50075"/>
    </source>
</evidence>
<dbReference type="PANTHER" id="PTHR20863:SF76">
    <property type="entry name" value="CARRIER DOMAIN-CONTAINING PROTEIN"/>
    <property type="match status" value="1"/>
</dbReference>
<evidence type="ECO:0000313" key="5">
    <source>
        <dbReference type="Proteomes" id="UP001211005"/>
    </source>
</evidence>
<evidence type="ECO:0000313" key="4">
    <source>
        <dbReference type="EMBL" id="WBA41031.1"/>
    </source>
</evidence>
<protein>
    <submittedName>
        <fullName evidence="4">Acyl carrier protein</fullName>
    </submittedName>
</protein>
<dbReference type="PANTHER" id="PTHR20863">
    <property type="entry name" value="ACYL CARRIER PROTEIN"/>
    <property type="match status" value="1"/>
</dbReference>
<keyword evidence="1" id="KW-0596">Phosphopantetheine</keyword>
<accession>A0ABY7LKQ6</accession>
<gene>
    <name evidence="4" type="ORF">O3303_14535</name>
</gene>
<dbReference type="RefSeq" id="WP_269559115.1">
    <property type="nucleotide sequence ID" value="NZ_CP114767.1"/>
</dbReference>
<keyword evidence="2" id="KW-0597">Phosphoprotein</keyword>
<feature type="domain" description="Carrier" evidence="3">
    <location>
        <begin position="3"/>
        <end position="78"/>
    </location>
</feature>
<dbReference type="PROSITE" id="PS50075">
    <property type="entry name" value="CARRIER"/>
    <property type="match status" value="1"/>
</dbReference>
<evidence type="ECO:0000256" key="2">
    <source>
        <dbReference type="ARBA" id="ARBA00022553"/>
    </source>
</evidence>
<evidence type="ECO:0000256" key="1">
    <source>
        <dbReference type="ARBA" id="ARBA00022450"/>
    </source>
</evidence>
<proteinExistence type="predicted"/>
<name>A0ABY7LKQ6_9BACT</name>
<dbReference type="SUPFAM" id="SSF47336">
    <property type="entry name" value="ACP-like"/>
    <property type="match status" value="1"/>
</dbReference>
<dbReference type="InterPro" id="IPR003231">
    <property type="entry name" value="ACP"/>
</dbReference>
<sequence>MQQLTQYQVERMLHRQRRNPARPLTPATRLVHDLGFDSVDVVELTLNLESRFHIEIPDAELEELHTVQDVLNCVDLHFSPPAA</sequence>
<keyword evidence="5" id="KW-1185">Reference proteome</keyword>
<dbReference type="InterPro" id="IPR009081">
    <property type="entry name" value="PP-bd_ACP"/>
</dbReference>
<dbReference type="Gene3D" id="1.10.1200.10">
    <property type="entry name" value="ACP-like"/>
    <property type="match status" value="1"/>
</dbReference>
<dbReference type="Proteomes" id="UP001211005">
    <property type="component" value="Chromosome"/>
</dbReference>